<dbReference type="AlphaFoldDB" id="A0A0R0M0M4"/>
<gene>
    <name evidence="1" type="ORF">M153_3200011105</name>
</gene>
<reference evidence="1 2" key="1">
    <citation type="submission" date="2015-07" db="EMBL/GenBank/DDBJ databases">
        <title>The genome of Pseudoloma neurophilia, a relevant intracellular parasite of the zebrafish.</title>
        <authorList>
            <person name="Ndikumana S."/>
            <person name="Pelin A."/>
            <person name="Sanders J."/>
            <person name="Corradi N."/>
        </authorList>
    </citation>
    <scope>NUCLEOTIDE SEQUENCE [LARGE SCALE GENOMIC DNA]</scope>
    <source>
        <strain evidence="1 2">MK1</strain>
    </source>
</reference>
<evidence type="ECO:0000313" key="2">
    <source>
        <dbReference type="Proteomes" id="UP000051530"/>
    </source>
</evidence>
<protein>
    <submittedName>
        <fullName evidence="1">Uncharacterized protein</fullName>
    </submittedName>
</protein>
<proteinExistence type="predicted"/>
<dbReference type="EMBL" id="LGUB01000007">
    <property type="protein sequence ID" value="KRH95065.1"/>
    <property type="molecule type" value="Genomic_DNA"/>
</dbReference>
<organism evidence="1 2">
    <name type="scientific">Pseudoloma neurophilia</name>
    <dbReference type="NCBI Taxonomy" id="146866"/>
    <lineage>
        <taxon>Eukaryota</taxon>
        <taxon>Fungi</taxon>
        <taxon>Fungi incertae sedis</taxon>
        <taxon>Microsporidia</taxon>
        <taxon>Pseudoloma</taxon>
    </lineage>
</organism>
<comment type="caution">
    <text evidence="1">The sequence shown here is derived from an EMBL/GenBank/DDBJ whole genome shotgun (WGS) entry which is preliminary data.</text>
</comment>
<evidence type="ECO:0000313" key="1">
    <source>
        <dbReference type="EMBL" id="KRH95065.1"/>
    </source>
</evidence>
<accession>A0A0R0M0M4</accession>
<name>A0A0R0M0M4_9MICR</name>
<keyword evidence="2" id="KW-1185">Reference proteome</keyword>
<dbReference type="VEuPathDB" id="MicrosporidiaDB:M153_3200011105"/>
<sequence length="270" mass="31112">MTAPYLLAELSKRQKVEMSNKKSDNSDILSLFGREISQDETNEKTSEEIFIKNTKEPKNERFEKIAISDDIMDLLDNISDAEMSALTNSATKQQKFPPHTTVLPDSQNSITNLSDIEISLSGSFEEVVTRKNTIQKDQFKEKSSDELDEMPEILTIAPVKQQPTYLNIPESTISLFEIEKCHKLSYKNHKVAVRIINIKWGTDDSGILTVEDLSQFNKKYEKLFKAVIAHRTIHDLRLFEQQIILIEDFSVWRMVEFAINLVEKNIQLIE</sequence>
<dbReference type="Proteomes" id="UP000051530">
    <property type="component" value="Unassembled WGS sequence"/>
</dbReference>